<evidence type="ECO:0000256" key="1">
    <source>
        <dbReference type="ARBA" id="ARBA00004370"/>
    </source>
</evidence>
<evidence type="ECO:0000313" key="8">
    <source>
        <dbReference type="Proteomes" id="UP001164746"/>
    </source>
</evidence>
<dbReference type="PANTHER" id="PTHR13193:SF0">
    <property type="entry name" value="PAT COMPLEX SUBUNIT ASTERIX"/>
    <property type="match status" value="1"/>
</dbReference>
<keyword evidence="5" id="KW-0472">Membrane</keyword>
<evidence type="ECO:0000256" key="3">
    <source>
        <dbReference type="ARBA" id="ARBA00022692"/>
    </source>
</evidence>
<name>A0ABY7FQS9_MYAAR</name>
<keyword evidence="3" id="KW-0812">Transmembrane</keyword>
<comment type="similarity">
    <text evidence="2">Belongs to the Asterix family.</text>
</comment>
<dbReference type="InterPro" id="IPR005351">
    <property type="entry name" value="ASTER"/>
</dbReference>
<keyword evidence="4" id="KW-1133">Transmembrane helix</keyword>
<evidence type="ECO:0000256" key="6">
    <source>
        <dbReference type="SAM" id="MobiDB-lite"/>
    </source>
</evidence>
<dbReference type="Proteomes" id="UP001164746">
    <property type="component" value="Chromosome 13"/>
</dbReference>
<feature type="region of interest" description="Disordered" evidence="6">
    <location>
        <begin position="1"/>
        <end position="31"/>
    </location>
</feature>
<sequence>MSSSTPFDARRPNKIHRYKPKDTNAPGDDPTPDYMNLLGMIFSMCGLMMKAFHISGCDVISPEPPANDSTLAVILIPPDPATRHHPGANISNPGIINIPVQSTPHFKRLFQTGLLSCENITTKLVFTKKLTLKP</sequence>
<evidence type="ECO:0000313" key="7">
    <source>
        <dbReference type="EMBL" id="WAR24573.1"/>
    </source>
</evidence>
<organism evidence="7 8">
    <name type="scientific">Mya arenaria</name>
    <name type="common">Soft-shell clam</name>
    <dbReference type="NCBI Taxonomy" id="6604"/>
    <lineage>
        <taxon>Eukaryota</taxon>
        <taxon>Metazoa</taxon>
        <taxon>Spiralia</taxon>
        <taxon>Lophotrochozoa</taxon>
        <taxon>Mollusca</taxon>
        <taxon>Bivalvia</taxon>
        <taxon>Autobranchia</taxon>
        <taxon>Heteroconchia</taxon>
        <taxon>Euheterodonta</taxon>
        <taxon>Imparidentia</taxon>
        <taxon>Neoheterodontei</taxon>
        <taxon>Myida</taxon>
        <taxon>Myoidea</taxon>
        <taxon>Myidae</taxon>
        <taxon>Mya</taxon>
    </lineage>
</organism>
<keyword evidence="8" id="KW-1185">Reference proteome</keyword>
<evidence type="ECO:0000256" key="5">
    <source>
        <dbReference type="ARBA" id="ARBA00023136"/>
    </source>
</evidence>
<comment type="subcellular location">
    <subcellularLocation>
        <location evidence="1">Membrane</location>
    </subcellularLocation>
</comment>
<dbReference type="EMBL" id="CP111024">
    <property type="protein sequence ID" value="WAR24573.1"/>
    <property type="molecule type" value="Genomic_DNA"/>
</dbReference>
<reference evidence="7" key="1">
    <citation type="submission" date="2022-11" db="EMBL/GenBank/DDBJ databases">
        <title>Centuries of genome instability and evolution in soft-shell clam transmissible cancer (bioRxiv).</title>
        <authorList>
            <person name="Hart S.F.M."/>
            <person name="Yonemitsu M.A."/>
            <person name="Giersch R.M."/>
            <person name="Beal B.F."/>
            <person name="Arriagada G."/>
            <person name="Davis B.W."/>
            <person name="Ostrander E.A."/>
            <person name="Goff S.P."/>
            <person name="Metzger M.J."/>
        </authorList>
    </citation>
    <scope>NUCLEOTIDE SEQUENCE</scope>
    <source>
        <strain evidence="7">MELC-2E11</strain>
        <tissue evidence="7">Siphon/mantle</tissue>
    </source>
</reference>
<evidence type="ECO:0000256" key="2">
    <source>
        <dbReference type="ARBA" id="ARBA00009066"/>
    </source>
</evidence>
<dbReference type="PANTHER" id="PTHR13193">
    <property type="entry name" value="CGI-140"/>
    <property type="match status" value="1"/>
</dbReference>
<accession>A0ABY7FQS9</accession>
<dbReference type="Pfam" id="PF03669">
    <property type="entry name" value="ASTER"/>
    <property type="match status" value="1"/>
</dbReference>
<gene>
    <name evidence="7" type="ORF">MAR_038242</name>
</gene>
<protein>
    <submittedName>
        <fullName evidence="7">ASTER-like protein</fullName>
    </submittedName>
</protein>
<proteinExistence type="inferred from homology"/>
<evidence type="ECO:0000256" key="4">
    <source>
        <dbReference type="ARBA" id="ARBA00022989"/>
    </source>
</evidence>